<dbReference type="PANTHER" id="PTHR48111:SF22">
    <property type="entry name" value="REGULATOR OF RPOS"/>
    <property type="match status" value="1"/>
</dbReference>
<comment type="caution">
    <text evidence="12">The sequence shown here is derived from an EMBL/GenBank/DDBJ whole genome shotgun (WGS) entry which is preliminary data.</text>
</comment>
<dbReference type="Gene3D" id="6.10.250.690">
    <property type="match status" value="1"/>
</dbReference>
<dbReference type="InterPro" id="IPR016032">
    <property type="entry name" value="Sig_transdc_resp-reg_C-effctor"/>
</dbReference>
<dbReference type="OrthoDB" id="9790442at2"/>
<keyword evidence="3" id="KW-0902">Two-component regulatory system</keyword>
<dbReference type="STRING" id="180332.GCA_000797495_05104"/>
<dbReference type="InterPro" id="IPR039420">
    <property type="entry name" value="WalR-like"/>
</dbReference>
<dbReference type="GO" id="GO:0000156">
    <property type="term" value="F:phosphorelay response regulator activity"/>
    <property type="evidence" value="ECO:0007669"/>
    <property type="project" value="TreeGrafter"/>
</dbReference>
<dbReference type="Gene3D" id="1.10.10.10">
    <property type="entry name" value="Winged helix-like DNA-binding domain superfamily/Winged helix DNA-binding domain"/>
    <property type="match status" value="1"/>
</dbReference>
<keyword evidence="4" id="KW-0805">Transcription regulation</keyword>
<evidence type="ECO:0000313" key="12">
    <source>
        <dbReference type="EMBL" id="TLD00228.1"/>
    </source>
</evidence>
<dbReference type="GO" id="GO:0005829">
    <property type="term" value="C:cytosol"/>
    <property type="evidence" value="ECO:0007669"/>
    <property type="project" value="TreeGrafter"/>
</dbReference>
<evidence type="ECO:0000256" key="4">
    <source>
        <dbReference type="ARBA" id="ARBA00023015"/>
    </source>
</evidence>
<sequence>MRILIVEDDVKLCESLKIQLEQENISVDLCHNGEDGLHLIRDKAHDIILLDRMMPLMDGLEVLRQMRGENISTPVILVTALGELDDKIEGLDCGADDYIVKPFAFGELMARIRCIVRRPQKWESSGLLNFGDISYDASLKKLIKTDSSCSLSKREGDLLELFLRNPGQTLPRLTILTKVWGPDADVEEGNLDNYIHFLRRRLKGVGSILRLKTVRGVGYCLEETHV</sequence>
<evidence type="ECO:0000256" key="5">
    <source>
        <dbReference type="ARBA" id="ARBA00023125"/>
    </source>
</evidence>
<dbReference type="PANTHER" id="PTHR48111">
    <property type="entry name" value="REGULATOR OF RPOS"/>
    <property type="match status" value="1"/>
</dbReference>
<accession>A0A4V6HRT3</accession>
<dbReference type="InterPro" id="IPR001789">
    <property type="entry name" value="Sig_transdc_resp-reg_receiver"/>
</dbReference>
<dbReference type="Proteomes" id="UP000306509">
    <property type="component" value="Unassembled WGS sequence"/>
</dbReference>
<dbReference type="GO" id="GO:0000976">
    <property type="term" value="F:transcription cis-regulatory region binding"/>
    <property type="evidence" value="ECO:0007669"/>
    <property type="project" value="TreeGrafter"/>
</dbReference>
<evidence type="ECO:0000256" key="3">
    <source>
        <dbReference type="ARBA" id="ARBA00023012"/>
    </source>
</evidence>
<dbReference type="GO" id="GO:0032993">
    <property type="term" value="C:protein-DNA complex"/>
    <property type="evidence" value="ECO:0007669"/>
    <property type="project" value="TreeGrafter"/>
</dbReference>
<keyword evidence="5 9" id="KW-0238">DNA-binding</keyword>
<dbReference type="Pfam" id="PF00072">
    <property type="entry name" value="Response_reg"/>
    <property type="match status" value="1"/>
</dbReference>
<dbReference type="CDD" id="cd00383">
    <property type="entry name" value="trans_reg_C"/>
    <property type="match status" value="1"/>
</dbReference>
<dbReference type="SMART" id="SM00862">
    <property type="entry name" value="Trans_reg_C"/>
    <property type="match status" value="1"/>
</dbReference>
<name>A0A4V6HRT3_9FIRM</name>
<evidence type="ECO:0000256" key="7">
    <source>
        <dbReference type="ARBA" id="ARBA00024867"/>
    </source>
</evidence>
<evidence type="ECO:0000313" key="13">
    <source>
        <dbReference type="Proteomes" id="UP000306509"/>
    </source>
</evidence>
<dbReference type="InterPro" id="IPR011006">
    <property type="entry name" value="CheY-like_superfamily"/>
</dbReference>
<proteinExistence type="predicted"/>
<dbReference type="PROSITE" id="PS50110">
    <property type="entry name" value="RESPONSE_REGULATORY"/>
    <property type="match status" value="1"/>
</dbReference>
<feature type="domain" description="Response regulatory" evidence="10">
    <location>
        <begin position="2"/>
        <end position="116"/>
    </location>
</feature>
<gene>
    <name evidence="12" type="primary">mprA_2</name>
    <name evidence="12" type="ORF">DSM106044_02896</name>
</gene>
<organism evidence="12 13">
    <name type="scientific">Robinsoniella peoriensis</name>
    <dbReference type="NCBI Taxonomy" id="180332"/>
    <lineage>
        <taxon>Bacteria</taxon>
        <taxon>Bacillati</taxon>
        <taxon>Bacillota</taxon>
        <taxon>Clostridia</taxon>
        <taxon>Lachnospirales</taxon>
        <taxon>Lachnospiraceae</taxon>
        <taxon>Robinsoniella</taxon>
    </lineage>
</organism>
<dbReference type="EMBL" id="QGQD01000057">
    <property type="protein sequence ID" value="TLD00228.1"/>
    <property type="molecule type" value="Genomic_DNA"/>
</dbReference>
<dbReference type="SUPFAM" id="SSF52172">
    <property type="entry name" value="CheY-like"/>
    <property type="match status" value="1"/>
</dbReference>
<dbReference type="InterPro" id="IPR036388">
    <property type="entry name" value="WH-like_DNA-bd_sf"/>
</dbReference>
<dbReference type="SMART" id="SM00448">
    <property type="entry name" value="REC"/>
    <property type="match status" value="1"/>
</dbReference>
<keyword evidence="6" id="KW-0804">Transcription</keyword>
<evidence type="ECO:0000259" key="11">
    <source>
        <dbReference type="PROSITE" id="PS51755"/>
    </source>
</evidence>
<protein>
    <recommendedName>
        <fullName evidence="1">Stage 0 sporulation protein A homolog</fullName>
    </recommendedName>
</protein>
<comment type="function">
    <text evidence="7">May play the central regulatory role in sporulation. It may be an element of the effector pathway responsible for the activation of sporulation genes in response to nutritional stress. Spo0A may act in concert with spo0H (a sigma factor) to control the expression of some genes that are critical to the sporulation process.</text>
</comment>
<keyword evidence="13" id="KW-1185">Reference proteome</keyword>
<evidence type="ECO:0000256" key="2">
    <source>
        <dbReference type="ARBA" id="ARBA00022553"/>
    </source>
</evidence>
<dbReference type="PROSITE" id="PS51755">
    <property type="entry name" value="OMPR_PHOB"/>
    <property type="match status" value="1"/>
</dbReference>
<keyword evidence="2 8" id="KW-0597">Phosphoprotein</keyword>
<evidence type="ECO:0000256" key="6">
    <source>
        <dbReference type="ARBA" id="ARBA00023163"/>
    </source>
</evidence>
<evidence type="ECO:0000256" key="1">
    <source>
        <dbReference type="ARBA" id="ARBA00018672"/>
    </source>
</evidence>
<feature type="DNA-binding region" description="OmpR/PhoB-type" evidence="9">
    <location>
        <begin position="125"/>
        <end position="223"/>
    </location>
</feature>
<feature type="modified residue" description="4-aspartylphosphate" evidence="8">
    <location>
        <position position="51"/>
    </location>
</feature>
<reference evidence="12 13" key="1">
    <citation type="journal article" date="2019" name="Anaerobe">
        <title>Detection of Robinsoniella peoriensis in multiple bone samples of a trauma patient.</title>
        <authorList>
            <person name="Schrottner P."/>
            <person name="Hartwich K."/>
            <person name="Bunk B."/>
            <person name="Schober I."/>
            <person name="Helbig S."/>
            <person name="Rudolph W.W."/>
            <person name="Gunzer F."/>
        </authorList>
    </citation>
    <scope>NUCLEOTIDE SEQUENCE [LARGE SCALE GENOMIC DNA]</scope>
    <source>
        <strain evidence="12 13">DSM 106044</strain>
    </source>
</reference>
<dbReference type="Gene3D" id="3.40.50.2300">
    <property type="match status" value="1"/>
</dbReference>
<evidence type="ECO:0000256" key="9">
    <source>
        <dbReference type="PROSITE-ProRule" id="PRU01091"/>
    </source>
</evidence>
<dbReference type="GO" id="GO:0006355">
    <property type="term" value="P:regulation of DNA-templated transcription"/>
    <property type="evidence" value="ECO:0007669"/>
    <property type="project" value="InterPro"/>
</dbReference>
<dbReference type="AlphaFoldDB" id="A0A4V6HRT3"/>
<feature type="domain" description="OmpR/PhoB-type" evidence="11">
    <location>
        <begin position="125"/>
        <end position="223"/>
    </location>
</feature>
<evidence type="ECO:0000256" key="8">
    <source>
        <dbReference type="PROSITE-ProRule" id="PRU00169"/>
    </source>
</evidence>
<dbReference type="Pfam" id="PF00486">
    <property type="entry name" value="Trans_reg_C"/>
    <property type="match status" value="1"/>
</dbReference>
<dbReference type="SUPFAM" id="SSF46894">
    <property type="entry name" value="C-terminal effector domain of the bipartite response regulators"/>
    <property type="match status" value="1"/>
</dbReference>
<dbReference type="FunFam" id="3.40.50.2300:FF:000001">
    <property type="entry name" value="DNA-binding response regulator PhoB"/>
    <property type="match status" value="1"/>
</dbReference>
<dbReference type="RefSeq" id="WP_027295102.1">
    <property type="nucleotide sequence ID" value="NZ_CABMJZ010000140.1"/>
</dbReference>
<dbReference type="InterPro" id="IPR001867">
    <property type="entry name" value="OmpR/PhoB-type_DNA-bd"/>
</dbReference>
<evidence type="ECO:0000259" key="10">
    <source>
        <dbReference type="PROSITE" id="PS50110"/>
    </source>
</evidence>